<reference evidence="2" key="2">
    <citation type="journal article" date="2021" name="PeerJ">
        <title>Extensive microbial diversity within the chicken gut microbiome revealed by metagenomics and culture.</title>
        <authorList>
            <person name="Gilroy R."/>
            <person name="Ravi A."/>
            <person name="Getino M."/>
            <person name="Pursley I."/>
            <person name="Horton D.L."/>
            <person name="Alikhan N.F."/>
            <person name="Baker D."/>
            <person name="Gharbi K."/>
            <person name="Hall N."/>
            <person name="Watson M."/>
            <person name="Adriaenssens E.M."/>
            <person name="Foster-Nyarko E."/>
            <person name="Jarju S."/>
            <person name="Secka A."/>
            <person name="Antonio M."/>
            <person name="Oren A."/>
            <person name="Chaudhuri R.R."/>
            <person name="La Ragione R."/>
            <person name="Hildebrand F."/>
            <person name="Pallen M.J."/>
        </authorList>
    </citation>
    <scope>NUCLEOTIDE SEQUENCE</scope>
    <source>
        <strain evidence="2">ChiHcec3-11533</strain>
    </source>
</reference>
<dbReference type="EMBL" id="DVMU01000109">
    <property type="protein sequence ID" value="HIU33876.1"/>
    <property type="molecule type" value="Genomic_DNA"/>
</dbReference>
<dbReference type="SUPFAM" id="SSF47240">
    <property type="entry name" value="Ferritin-like"/>
    <property type="match status" value="2"/>
</dbReference>
<evidence type="ECO:0000313" key="3">
    <source>
        <dbReference type="Proteomes" id="UP000824072"/>
    </source>
</evidence>
<dbReference type="PANTHER" id="PTHR33531">
    <property type="entry name" value="RUBRERYTHRIN SUBFAMILY"/>
    <property type="match status" value="1"/>
</dbReference>
<evidence type="ECO:0000259" key="1">
    <source>
        <dbReference type="Pfam" id="PF02915"/>
    </source>
</evidence>
<dbReference type="InterPro" id="IPR009078">
    <property type="entry name" value="Ferritin-like_SF"/>
</dbReference>
<dbReference type="GO" id="GO:0046872">
    <property type="term" value="F:metal ion binding"/>
    <property type="evidence" value="ECO:0007669"/>
    <property type="project" value="InterPro"/>
</dbReference>
<proteinExistence type="predicted"/>
<name>A0A9D1IBQ3_9FIRM</name>
<protein>
    <submittedName>
        <fullName evidence="2">Ferritin family protein</fullName>
    </submittedName>
</protein>
<gene>
    <name evidence="2" type="ORF">IAB02_04880</name>
</gene>
<dbReference type="Pfam" id="PF02915">
    <property type="entry name" value="Rubrerythrin"/>
    <property type="match status" value="1"/>
</dbReference>
<dbReference type="AlphaFoldDB" id="A0A9D1IBQ3"/>
<organism evidence="2 3">
    <name type="scientific">Candidatus Pullichristensenella excrementigallinarum</name>
    <dbReference type="NCBI Taxonomy" id="2840907"/>
    <lineage>
        <taxon>Bacteria</taxon>
        <taxon>Bacillati</taxon>
        <taxon>Bacillota</taxon>
        <taxon>Clostridia</taxon>
        <taxon>Candidatus Pullichristensenella</taxon>
    </lineage>
</organism>
<dbReference type="Gene3D" id="1.20.1260.10">
    <property type="match status" value="1"/>
</dbReference>
<evidence type="ECO:0000313" key="2">
    <source>
        <dbReference type="EMBL" id="HIU33876.1"/>
    </source>
</evidence>
<dbReference type="Proteomes" id="UP000824072">
    <property type="component" value="Unassembled WGS sequence"/>
</dbReference>
<dbReference type="GO" id="GO:0016491">
    <property type="term" value="F:oxidoreductase activity"/>
    <property type="evidence" value="ECO:0007669"/>
    <property type="project" value="InterPro"/>
</dbReference>
<dbReference type="InterPro" id="IPR003251">
    <property type="entry name" value="Rr_diiron-bd_dom"/>
</dbReference>
<reference evidence="2" key="1">
    <citation type="submission" date="2020-10" db="EMBL/GenBank/DDBJ databases">
        <authorList>
            <person name="Gilroy R."/>
        </authorList>
    </citation>
    <scope>NUCLEOTIDE SEQUENCE</scope>
    <source>
        <strain evidence="2">ChiHcec3-11533</strain>
    </source>
</reference>
<sequence>MNHIFNDLEGLRIAAEMERRGEAFYRSAAKLSKNAEAIAMLQSLAEDERNHLLEFQRLYDMASARREEGDSYGDEVNAYLSAVAADIVFPGGLMEFRSTGFDSIEAVLAYAIASEKDSILFYSELSQHASDPEARDMFLEIVRQEKAHLHLLCRKLHGLESEEEA</sequence>
<comment type="caution">
    <text evidence="2">The sequence shown here is derived from an EMBL/GenBank/DDBJ whole genome shotgun (WGS) entry which is preliminary data.</text>
</comment>
<dbReference type="CDD" id="cd01045">
    <property type="entry name" value="Ferritin_like_AB"/>
    <property type="match status" value="1"/>
</dbReference>
<dbReference type="PANTHER" id="PTHR33531:SF7">
    <property type="entry name" value="HYPOTHETICAL MEMBRANE PROTEIN, CONSERVED"/>
    <property type="match status" value="1"/>
</dbReference>
<dbReference type="InterPro" id="IPR012347">
    <property type="entry name" value="Ferritin-like"/>
</dbReference>
<feature type="domain" description="Rubrerythrin diiron-binding" evidence="1">
    <location>
        <begin position="107"/>
        <end position="164"/>
    </location>
</feature>
<accession>A0A9D1IBQ3</accession>